<dbReference type="InterPro" id="IPR011059">
    <property type="entry name" value="Metal-dep_hydrolase_composite"/>
</dbReference>
<protein>
    <submittedName>
        <fullName evidence="3">Unannotated protein</fullName>
    </submittedName>
</protein>
<evidence type="ECO:0000259" key="2">
    <source>
        <dbReference type="Pfam" id="PF01979"/>
    </source>
</evidence>
<dbReference type="InterPro" id="IPR050287">
    <property type="entry name" value="MTA/SAH_deaminase"/>
</dbReference>
<dbReference type="InterPro" id="IPR006680">
    <property type="entry name" value="Amidohydro-rel"/>
</dbReference>
<dbReference type="Gene3D" id="3.20.20.140">
    <property type="entry name" value="Metal-dependent hydrolases"/>
    <property type="match status" value="1"/>
</dbReference>
<evidence type="ECO:0000313" key="3">
    <source>
        <dbReference type="EMBL" id="CAB4717495.1"/>
    </source>
</evidence>
<dbReference type="SUPFAM" id="SSF51556">
    <property type="entry name" value="Metallo-dependent hydrolases"/>
    <property type="match status" value="1"/>
</dbReference>
<name>A0A6J6R8L7_9ZZZZ</name>
<sequence>MRSILIKNAKYVVTSNSENEILENATILIRDGVISGINPTSEHEGVEVFDARGHLIMPGLINSHTHLAMSLLRGWAEGVDLQGFLERVWAAEGAIMDPETCALGTELAAGEALLGGTTTALDMYFHPTATHRAAAQVGLRHIAGPIFLDFEGIDGLKWPDRIALAKNWPASAAEIGGPHIPLYFMPHSTYTDSPEHLAEVAELGKEMGARVHLHVSETLMENEDVHTRFGKTPTEVLRDTKILDLPTVYGHGVHLSDSDIEISLAKSASVAHCPGSNLKLNSGVADITKYKAAGLKVGLGTDGCSSSNDLDMWAVIRLAAHLVSLNHGAKAVDAASIIRSATIESAEALGLGDRVGSVEVGKEADLIAVDLSALHLMPIHDVMALLVYAVGRSDVSDVWVAGDRVVRDRVLTHVDSLSLSTRVAERVKALDSLK</sequence>
<dbReference type="Gene3D" id="2.30.40.10">
    <property type="entry name" value="Urease, subunit C, domain 1"/>
    <property type="match status" value="1"/>
</dbReference>
<evidence type="ECO:0000256" key="1">
    <source>
        <dbReference type="ARBA" id="ARBA00022801"/>
    </source>
</evidence>
<accession>A0A6J6R8L7</accession>
<dbReference type="PANTHER" id="PTHR43794:SF11">
    <property type="entry name" value="AMIDOHYDROLASE-RELATED DOMAIN-CONTAINING PROTEIN"/>
    <property type="match status" value="1"/>
</dbReference>
<reference evidence="3" key="1">
    <citation type="submission" date="2020-05" db="EMBL/GenBank/DDBJ databases">
        <authorList>
            <person name="Chiriac C."/>
            <person name="Salcher M."/>
            <person name="Ghai R."/>
            <person name="Kavagutti S V."/>
        </authorList>
    </citation>
    <scope>NUCLEOTIDE SEQUENCE</scope>
</reference>
<keyword evidence="1" id="KW-0378">Hydrolase</keyword>
<dbReference type="SUPFAM" id="SSF51338">
    <property type="entry name" value="Composite domain of metallo-dependent hydrolases"/>
    <property type="match status" value="1"/>
</dbReference>
<dbReference type="AlphaFoldDB" id="A0A6J6R8L7"/>
<dbReference type="Pfam" id="PF01979">
    <property type="entry name" value="Amidohydro_1"/>
    <property type="match status" value="1"/>
</dbReference>
<dbReference type="InterPro" id="IPR032466">
    <property type="entry name" value="Metal_Hydrolase"/>
</dbReference>
<dbReference type="PANTHER" id="PTHR43794">
    <property type="entry name" value="AMINOHYDROLASE SSNA-RELATED"/>
    <property type="match status" value="1"/>
</dbReference>
<dbReference type="GO" id="GO:0016810">
    <property type="term" value="F:hydrolase activity, acting on carbon-nitrogen (but not peptide) bonds"/>
    <property type="evidence" value="ECO:0007669"/>
    <property type="project" value="InterPro"/>
</dbReference>
<proteinExistence type="predicted"/>
<organism evidence="3">
    <name type="scientific">freshwater metagenome</name>
    <dbReference type="NCBI Taxonomy" id="449393"/>
    <lineage>
        <taxon>unclassified sequences</taxon>
        <taxon>metagenomes</taxon>
        <taxon>ecological metagenomes</taxon>
    </lineage>
</organism>
<dbReference type="CDD" id="cd01298">
    <property type="entry name" value="ATZ_TRZ_like"/>
    <property type="match status" value="1"/>
</dbReference>
<dbReference type="EMBL" id="CAEZXW010000149">
    <property type="protein sequence ID" value="CAB4717495.1"/>
    <property type="molecule type" value="Genomic_DNA"/>
</dbReference>
<feature type="domain" description="Amidohydrolase-related" evidence="2">
    <location>
        <begin position="56"/>
        <end position="405"/>
    </location>
</feature>
<gene>
    <name evidence="3" type="ORF">UFOPK2593_01488</name>
</gene>